<feature type="coiled-coil region" evidence="1">
    <location>
        <begin position="241"/>
        <end position="268"/>
    </location>
</feature>
<comment type="caution">
    <text evidence="2">The sequence shown here is derived from an EMBL/GenBank/DDBJ whole genome shotgun (WGS) entry which is preliminary data.</text>
</comment>
<protein>
    <submittedName>
        <fullName evidence="2">Uncharacterized protein</fullName>
    </submittedName>
</protein>
<keyword evidence="1" id="KW-0175">Coiled coil</keyword>
<dbReference type="Proteomes" id="UP000292372">
    <property type="component" value="Unassembled WGS sequence"/>
</dbReference>
<name>A0A4Q9FSQ9_9FLAO</name>
<proteinExistence type="predicted"/>
<keyword evidence="3" id="KW-1185">Reference proteome</keyword>
<accession>A0A4Q9FSQ9</accession>
<dbReference type="AlphaFoldDB" id="A0A4Q9FSQ9"/>
<sequence length="269" mass="30615">MKTNIIKFVIILTLIPLFVTAQNGEIYYYLDSKNKVQKIEVNDVKESITLIENPKSFGAAATSILPDALKFGLKNLSKLIYNPKKYVATFGSEVKLFEKSNDSLINYFGLSGFTYKKVIGGNALVQLDFDIIPPFGKDIIYSGVELQSVTHNFSAAKLKNGSKNQNMVNLIVDVTISYFDNNGEKQKIELNSYTLNNHLPKNRGAIIFDSPQMEIFNFKNLAFVESIEVRITEVNARKKYWDKLLEEYDNKKDKIQEALLELIKKEDES</sequence>
<dbReference type="EMBL" id="SIRS01000001">
    <property type="protein sequence ID" value="TBN18836.1"/>
    <property type="molecule type" value="Genomic_DNA"/>
</dbReference>
<evidence type="ECO:0000313" key="2">
    <source>
        <dbReference type="EMBL" id="TBN18836.1"/>
    </source>
</evidence>
<evidence type="ECO:0000313" key="3">
    <source>
        <dbReference type="Proteomes" id="UP000292372"/>
    </source>
</evidence>
<dbReference type="OrthoDB" id="1447055at2"/>
<reference evidence="2 3" key="1">
    <citation type="journal article" date="2015" name="Int. J. Syst. Evol. Microbiol.">
        <title>Hyunsoonleella pacifica sp. nov., isolated from seawater of South Pacific Gyre.</title>
        <authorList>
            <person name="Gao X."/>
            <person name="Zhang Z."/>
            <person name="Dai X."/>
            <person name="Zhang X.H."/>
        </authorList>
    </citation>
    <scope>NUCLEOTIDE SEQUENCE [LARGE SCALE GENOMIC DNA]</scope>
    <source>
        <strain evidence="2 3">SW033</strain>
    </source>
</reference>
<evidence type="ECO:0000256" key="1">
    <source>
        <dbReference type="SAM" id="Coils"/>
    </source>
</evidence>
<gene>
    <name evidence="2" type="ORF">EYD46_01870</name>
</gene>
<dbReference type="RefSeq" id="WP_130935352.1">
    <property type="nucleotide sequence ID" value="NZ_BMEE01000001.1"/>
</dbReference>
<organism evidence="2 3">
    <name type="scientific">Hyunsoonleella pacifica</name>
    <dbReference type="NCBI Taxonomy" id="1080224"/>
    <lineage>
        <taxon>Bacteria</taxon>
        <taxon>Pseudomonadati</taxon>
        <taxon>Bacteroidota</taxon>
        <taxon>Flavobacteriia</taxon>
        <taxon>Flavobacteriales</taxon>
        <taxon>Flavobacteriaceae</taxon>
    </lineage>
</organism>